<dbReference type="EMBL" id="HBIZ01002818">
    <property type="protein sequence ID" value="CAE0748922.1"/>
    <property type="molecule type" value="Transcribed_RNA"/>
</dbReference>
<keyword evidence="2" id="KW-0812">Transmembrane</keyword>
<feature type="region of interest" description="Disordered" evidence="1">
    <location>
        <begin position="305"/>
        <end position="332"/>
    </location>
</feature>
<evidence type="ECO:0000259" key="3">
    <source>
        <dbReference type="Pfam" id="PF01757"/>
    </source>
</evidence>
<evidence type="ECO:0000256" key="1">
    <source>
        <dbReference type="SAM" id="MobiDB-lite"/>
    </source>
</evidence>
<organism evidence="4">
    <name type="scientific">Chrysotila carterae</name>
    <name type="common">Marine alga</name>
    <name type="synonym">Syracosphaera carterae</name>
    <dbReference type="NCBI Taxonomy" id="13221"/>
    <lineage>
        <taxon>Eukaryota</taxon>
        <taxon>Haptista</taxon>
        <taxon>Haptophyta</taxon>
        <taxon>Prymnesiophyceae</taxon>
        <taxon>Isochrysidales</taxon>
        <taxon>Isochrysidaceae</taxon>
        <taxon>Chrysotila</taxon>
    </lineage>
</organism>
<name>A0A7S4ESK2_CHRCT</name>
<accession>A0A7S4ESK2</accession>
<gene>
    <name evidence="4" type="ORF">PCAR00345_LOCUS1504</name>
</gene>
<feature type="transmembrane region" description="Helical" evidence="2">
    <location>
        <begin position="412"/>
        <end position="432"/>
    </location>
</feature>
<dbReference type="GO" id="GO:0016747">
    <property type="term" value="F:acyltransferase activity, transferring groups other than amino-acyl groups"/>
    <property type="evidence" value="ECO:0007669"/>
    <property type="project" value="InterPro"/>
</dbReference>
<feature type="transmembrane region" description="Helical" evidence="2">
    <location>
        <begin position="272"/>
        <end position="298"/>
    </location>
</feature>
<feature type="compositionally biased region" description="Polar residues" evidence="1">
    <location>
        <begin position="312"/>
        <end position="322"/>
    </location>
</feature>
<evidence type="ECO:0000256" key="2">
    <source>
        <dbReference type="SAM" id="Phobius"/>
    </source>
</evidence>
<reference evidence="4" key="1">
    <citation type="submission" date="2021-01" db="EMBL/GenBank/DDBJ databases">
        <authorList>
            <person name="Corre E."/>
            <person name="Pelletier E."/>
            <person name="Niang G."/>
            <person name="Scheremetjew M."/>
            <person name="Finn R."/>
            <person name="Kale V."/>
            <person name="Holt S."/>
            <person name="Cochrane G."/>
            <person name="Meng A."/>
            <person name="Brown T."/>
            <person name="Cohen L."/>
        </authorList>
    </citation>
    <scope>NUCLEOTIDE SEQUENCE</scope>
    <source>
        <strain evidence="4">CCMP645</strain>
    </source>
</reference>
<dbReference type="InterPro" id="IPR002656">
    <property type="entry name" value="Acyl_transf_3_dom"/>
</dbReference>
<protein>
    <recommendedName>
        <fullName evidence="3">Acyltransferase 3 domain-containing protein</fullName>
    </recommendedName>
</protein>
<feature type="domain" description="Acyltransferase 3" evidence="3">
    <location>
        <begin position="21"/>
        <end position="470"/>
    </location>
</feature>
<feature type="transmembrane region" description="Helical" evidence="2">
    <location>
        <begin position="452"/>
        <end position="475"/>
    </location>
</feature>
<feature type="transmembrane region" description="Helical" evidence="2">
    <location>
        <begin position="337"/>
        <end position="359"/>
    </location>
</feature>
<feature type="transmembrane region" description="Helical" evidence="2">
    <location>
        <begin position="230"/>
        <end position="252"/>
    </location>
</feature>
<feature type="transmembrane region" description="Helical" evidence="2">
    <location>
        <begin position="54"/>
        <end position="71"/>
    </location>
</feature>
<feature type="transmembrane region" description="Helical" evidence="2">
    <location>
        <begin position="371"/>
        <end position="391"/>
    </location>
</feature>
<evidence type="ECO:0000313" key="4">
    <source>
        <dbReference type="EMBL" id="CAE0748922.1"/>
    </source>
</evidence>
<dbReference type="Pfam" id="PF01757">
    <property type="entry name" value="Acyl_transf_3"/>
    <property type="match status" value="1"/>
</dbReference>
<keyword evidence="2" id="KW-0472">Membrane</keyword>
<sequence>MRTSREVSVPVRTTAVRTAPFDAIRFLGALQVSVGHYYGVSCRSVRIDAGGGNAVMLFFVMSGFVMGVAYGDRARALGRQADAGVHLLKATSYGETDTIVNGKGGAVSRLSLNSFTLRFLARRAARIGPLYWLSLLLYLPYSFYEQCRLPHLDLADPTSFALPMCTADEIDLIALTTLTTALFVTAWIPYPYGASINTPLWTVTCQFSYWALFPRLALWLPDRLSLRRTLFACALLGLLYAASSVAVAAVVFAADYQPETNMFARKPPPIMYAYLVAHLWPLAKMPIFLIGQLCGAAAMQLSDEAQAREQSRTQSDAPSDTPSPVDDTRKQPDEQRWWPRVAGLVTLFYLSFTAMQVYVSSVPALGKRYMLVMRIGSELAFPPLFGLWLLALSQSADSRLGRLLSCRPLKTAGAISFAWYVLHMPLLSYYGWLRLGFTPYWAARADRSLPLLSAVEILPFFALLAVLSIAAHYLIEVPARRELSRKLDLMS</sequence>
<dbReference type="PANTHER" id="PTHR23028">
    <property type="entry name" value="ACETYLTRANSFERASE"/>
    <property type="match status" value="1"/>
</dbReference>
<keyword evidence="2" id="KW-1133">Transmembrane helix</keyword>
<dbReference type="InterPro" id="IPR050879">
    <property type="entry name" value="Acyltransferase_3"/>
</dbReference>
<dbReference type="AlphaFoldDB" id="A0A7S4ESK2"/>
<feature type="transmembrane region" description="Helical" evidence="2">
    <location>
        <begin position="172"/>
        <end position="192"/>
    </location>
</feature>
<proteinExistence type="predicted"/>